<evidence type="ECO:0000256" key="4">
    <source>
        <dbReference type="ARBA" id="ARBA00022729"/>
    </source>
</evidence>
<dbReference type="GO" id="GO:0030328">
    <property type="term" value="P:prenylcysteine catabolic process"/>
    <property type="evidence" value="ECO:0007669"/>
    <property type="project" value="InterPro"/>
</dbReference>
<feature type="signal peptide" evidence="9">
    <location>
        <begin position="1"/>
        <end position="21"/>
    </location>
</feature>
<comment type="cofactor">
    <cofactor evidence="1">
        <name>FAD</name>
        <dbReference type="ChEBI" id="CHEBI:57692"/>
    </cofactor>
</comment>
<dbReference type="SUPFAM" id="SSF51905">
    <property type="entry name" value="FAD/NAD(P)-binding domain"/>
    <property type="match status" value="1"/>
</dbReference>
<evidence type="ECO:0000313" key="11">
    <source>
        <dbReference type="EMBL" id="GFH58738.1"/>
    </source>
</evidence>
<dbReference type="Gene3D" id="3.50.50.60">
    <property type="entry name" value="FAD/NAD(P)-binding domain"/>
    <property type="match status" value="1"/>
</dbReference>
<keyword evidence="3" id="KW-0285">Flavoprotein</keyword>
<name>A0AAD3D6R0_9STRA</name>
<feature type="chain" id="PRO_5042017730" description="Prenylcysteine lyase domain-containing protein" evidence="9">
    <location>
        <begin position="22"/>
        <end position="586"/>
    </location>
</feature>
<feature type="region of interest" description="Disordered" evidence="8">
    <location>
        <begin position="110"/>
        <end position="131"/>
    </location>
</feature>
<keyword evidence="6" id="KW-0560">Oxidoreductase</keyword>
<keyword evidence="5" id="KW-0274">FAD</keyword>
<evidence type="ECO:0000256" key="8">
    <source>
        <dbReference type="SAM" id="MobiDB-lite"/>
    </source>
</evidence>
<feature type="domain" description="Prenylcysteine lyase" evidence="10">
    <location>
        <begin position="413"/>
        <end position="574"/>
    </location>
</feature>
<evidence type="ECO:0000256" key="6">
    <source>
        <dbReference type="ARBA" id="ARBA00023002"/>
    </source>
</evidence>
<dbReference type="GO" id="GO:0030327">
    <property type="term" value="P:prenylated protein catabolic process"/>
    <property type="evidence" value="ECO:0007669"/>
    <property type="project" value="TreeGrafter"/>
</dbReference>
<evidence type="ECO:0000256" key="7">
    <source>
        <dbReference type="ARBA" id="ARBA00023180"/>
    </source>
</evidence>
<organism evidence="11 12">
    <name type="scientific">Chaetoceros tenuissimus</name>
    <dbReference type="NCBI Taxonomy" id="426638"/>
    <lineage>
        <taxon>Eukaryota</taxon>
        <taxon>Sar</taxon>
        <taxon>Stramenopiles</taxon>
        <taxon>Ochrophyta</taxon>
        <taxon>Bacillariophyta</taxon>
        <taxon>Coscinodiscophyceae</taxon>
        <taxon>Chaetocerotophycidae</taxon>
        <taxon>Chaetocerotales</taxon>
        <taxon>Chaetocerotaceae</taxon>
        <taxon>Chaetoceros</taxon>
    </lineage>
</organism>
<accession>A0AAD3D6R0</accession>
<evidence type="ECO:0000256" key="1">
    <source>
        <dbReference type="ARBA" id="ARBA00001974"/>
    </source>
</evidence>
<dbReference type="PANTHER" id="PTHR15944:SF0">
    <property type="entry name" value="PRENYLCYSTEINE LYASE DOMAIN-CONTAINING PROTEIN"/>
    <property type="match status" value="1"/>
</dbReference>
<dbReference type="Proteomes" id="UP001054902">
    <property type="component" value="Unassembled WGS sequence"/>
</dbReference>
<evidence type="ECO:0000256" key="3">
    <source>
        <dbReference type="ARBA" id="ARBA00022630"/>
    </source>
</evidence>
<keyword evidence="7" id="KW-0325">Glycoprotein</keyword>
<dbReference type="PANTHER" id="PTHR15944">
    <property type="entry name" value="FARNESYLCYSTEINE LYASE"/>
    <property type="match status" value="1"/>
</dbReference>
<dbReference type="AlphaFoldDB" id="A0AAD3D6R0"/>
<feature type="domain" description="Prenylcysteine lyase" evidence="10">
    <location>
        <begin position="162"/>
        <end position="370"/>
    </location>
</feature>
<dbReference type="InterPro" id="IPR017046">
    <property type="entry name" value="Prenylcysteine_Oxase1"/>
</dbReference>
<dbReference type="Pfam" id="PF07156">
    <property type="entry name" value="Prenylcys_lyase"/>
    <property type="match status" value="2"/>
</dbReference>
<evidence type="ECO:0000256" key="5">
    <source>
        <dbReference type="ARBA" id="ARBA00022827"/>
    </source>
</evidence>
<proteinExistence type="inferred from homology"/>
<comment type="caution">
    <text evidence="11">The sequence shown here is derived from an EMBL/GenBank/DDBJ whole genome shotgun (WGS) entry which is preliminary data.</text>
</comment>
<dbReference type="InterPro" id="IPR036188">
    <property type="entry name" value="FAD/NAD-bd_sf"/>
</dbReference>
<reference evidence="11 12" key="1">
    <citation type="journal article" date="2021" name="Sci. Rep.">
        <title>The genome of the diatom Chaetoceros tenuissimus carries an ancient integrated fragment of an extant virus.</title>
        <authorList>
            <person name="Hongo Y."/>
            <person name="Kimura K."/>
            <person name="Takaki Y."/>
            <person name="Yoshida Y."/>
            <person name="Baba S."/>
            <person name="Kobayashi G."/>
            <person name="Nagasaki K."/>
            <person name="Hano T."/>
            <person name="Tomaru Y."/>
        </authorList>
    </citation>
    <scope>NUCLEOTIDE SEQUENCE [LARGE SCALE GENOMIC DNA]</scope>
    <source>
        <strain evidence="11 12">NIES-3715</strain>
    </source>
</reference>
<dbReference type="GO" id="GO:0001735">
    <property type="term" value="F:prenylcysteine oxidase activity"/>
    <property type="evidence" value="ECO:0007669"/>
    <property type="project" value="InterPro"/>
</dbReference>
<dbReference type="EMBL" id="BLLK01000062">
    <property type="protein sequence ID" value="GFH58738.1"/>
    <property type="molecule type" value="Genomic_DNA"/>
</dbReference>
<dbReference type="InterPro" id="IPR010795">
    <property type="entry name" value="Prenylcys_lyase"/>
</dbReference>
<evidence type="ECO:0000259" key="10">
    <source>
        <dbReference type="Pfam" id="PF07156"/>
    </source>
</evidence>
<protein>
    <recommendedName>
        <fullName evidence="10">Prenylcysteine lyase domain-containing protein</fullName>
    </recommendedName>
</protein>
<evidence type="ECO:0000313" key="12">
    <source>
        <dbReference type="Proteomes" id="UP001054902"/>
    </source>
</evidence>
<sequence length="586" mass="63931">MTRVAILSILAFSNLLCYADCQEAKSTSKEEQIKIAIIGGGVSGNFAAKYLSDYDTKCLFDITIFEAPPDDVHDQGSRVASSVLEDGTIVELGASIIYDGNKLVNEMTSGDENLEKDTPHSPGRALSNEEKSQLRKGMALFQGLEKEKKWAFNTANMASDEIISLFKYRYNIDLYKVRKATNQALESFNLIYDLLDSNHEATFFDSPNDIWRAVGLSHAASVSYDDYLDYLGVSRHVSWWKRIFGEQGILRSELHTAMNICNNNQLNSQMTGLAGLVNSAAAMGKLFSIKGGNDKLLQSAYNQAKEKHDTYCRKKDMYGESMIRKEMKRIKTFVSNFDAGTELFDGGGKSIGTFDIVILAAPLQFSGINFLGKGSMFDSSVLHSISLNEMVDSENSDANEHGHKAALGSHLPSSATRPYTQVVTTIISNAKLNHSEISLEKDQIPGSILFTETGRESLGISSIGQISGDVYKIFSSEELSRDTVTKLFGLEAKIDIVKIWGGKNGGATPAFNGAGEASFSTRFKLYDGGHGASSYADGAALYYTNAMESAVSAIEISAIGAKMVAKLVARQFNLIQSQSTSQSDEL</sequence>
<evidence type="ECO:0000256" key="9">
    <source>
        <dbReference type="SAM" id="SignalP"/>
    </source>
</evidence>
<evidence type="ECO:0000256" key="2">
    <source>
        <dbReference type="ARBA" id="ARBA00009967"/>
    </source>
</evidence>
<keyword evidence="4 9" id="KW-0732">Signal</keyword>
<comment type="similarity">
    <text evidence="2">Belongs to the prenylcysteine oxidase family.</text>
</comment>
<keyword evidence="12" id="KW-1185">Reference proteome</keyword>
<gene>
    <name evidence="11" type="ORF">CTEN210_15214</name>
</gene>